<comment type="caution">
    <text evidence="2">The sequence shown here is derived from an EMBL/GenBank/DDBJ whole genome shotgun (WGS) entry which is preliminary data.</text>
</comment>
<dbReference type="Proteomes" id="UP001251528">
    <property type="component" value="Unassembled WGS sequence"/>
</dbReference>
<evidence type="ECO:0000256" key="1">
    <source>
        <dbReference type="SAM" id="SignalP"/>
    </source>
</evidence>
<evidence type="ECO:0000313" key="3">
    <source>
        <dbReference type="Proteomes" id="UP001251528"/>
    </source>
</evidence>
<sequence length="144" mass="15671">MKTDFLTIVAALAFAAIPGASANPSPLPMGVEITERDGVTLVREVKVVPLTISTDSLTTTSELKSDAESAFILAAVAPLVTEAAMVLSTEAAPGVEIIASLFVSQTERAARSGVCDRLKYQLRRLYRMLWLLMEKEWRYLLTLV</sequence>
<gene>
    <name evidence="2" type="ORF">QQS21_001208</name>
</gene>
<evidence type="ECO:0000313" key="2">
    <source>
        <dbReference type="EMBL" id="KAK2612757.1"/>
    </source>
</evidence>
<reference evidence="2" key="1">
    <citation type="submission" date="2023-06" db="EMBL/GenBank/DDBJ databases">
        <title>Conoideocrella luteorostrata (Hypocreales: Clavicipitaceae), a potential biocontrol fungus for elongate hemlock scale in United States Christmas tree production areas.</title>
        <authorList>
            <person name="Barrett H."/>
            <person name="Lovett B."/>
            <person name="Macias A.M."/>
            <person name="Stajich J.E."/>
            <person name="Kasson M.T."/>
        </authorList>
    </citation>
    <scope>NUCLEOTIDE SEQUENCE</scope>
    <source>
        <strain evidence="2">ARSEF 14590</strain>
    </source>
</reference>
<proteinExistence type="predicted"/>
<keyword evidence="1" id="KW-0732">Signal</keyword>
<dbReference type="EMBL" id="JASWJB010000012">
    <property type="protein sequence ID" value="KAK2612757.1"/>
    <property type="molecule type" value="Genomic_DNA"/>
</dbReference>
<organism evidence="2 3">
    <name type="scientific">Conoideocrella luteorostrata</name>
    <dbReference type="NCBI Taxonomy" id="1105319"/>
    <lineage>
        <taxon>Eukaryota</taxon>
        <taxon>Fungi</taxon>
        <taxon>Dikarya</taxon>
        <taxon>Ascomycota</taxon>
        <taxon>Pezizomycotina</taxon>
        <taxon>Sordariomycetes</taxon>
        <taxon>Hypocreomycetidae</taxon>
        <taxon>Hypocreales</taxon>
        <taxon>Clavicipitaceae</taxon>
        <taxon>Conoideocrella</taxon>
    </lineage>
</organism>
<feature type="signal peptide" evidence="1">
    <location>
        <begin position="1"/>
        <end position="22"/>
    </location>
</feature>
<feature type="chain" id="PRO_5042508092" evidence="1">
    <location>
        <begin position="23"/>
        <end position="144"/>
    </location>
</feature>
<name>A0AAJ0D0W6_9HYPO</name>
<accession>A0AAJ0D0W6</accession>
<keyword evidence="3" id="KW-1185">Reference proteome</keyword>
<protein>
    <submittedName>
        <fullName evidence="2">Uncharacterized protein</fullName>
    </submittedName>
</protein>
<dbReference type="AlphaFoldDB" id="A0AAJ0D0W6"/>